<keyword evidence="6" id="KW-0175">Coiled coil</keyword>
<dbReference type="NCBIfam" id="TIGR00229">
    <property type="entry name" value="sensory_box"/>
    <property type="match status" value="4"/>
</dbReference>
<dbReference type="GO" id="GO:0006355">
    <property type="term" value="P:regulation of DNA-templated transcription"/>
    <property type="evidence" value="ECO:0007669"/>
    <property type="project" value="InterPro"/>
</dbReference>
<feature type="transmembrane region" description="Helical" evidence="7">
    <location>
        <begin position="12"/>
        <end position="33"/>
    </location>
</feature>
<protein>
    <recommendedName>
        <fullName evidence="2">histidine kinase</fullName>
        <ecNumber evidence="2">2.7.13.3</ecNumber>
    </recommendedName>
</protein>
<dbReference type="EMBL" id="JADJMS010000023">
    <property type="protein sequence ID" value="MBK7415680.1"/>
    <property type="molecule type" value="Genomic_DNA"/>
</dbReference>
<feature type="domain" description="PAS" evidence="9">
    <location>
        <begin position="443"/>
        <end position="489"/>
    </location>
</feature>
<keyword evidence="5" id="KW-0418">Kinase</keyword>
<evidence type="ECO:0000256" key="4">
    <source>
        <dbReference type="ARBA" id="ARBA00022679"/>
    </source>
</evidence>
<dbReference type="InterPro" id="IPR052162">
    <property type="entry name" value="Sensor_kinase/Photoreceptor"/>
</dbReference>
<sequence>MQKQSTHHRGIAFALIAAIVALSTIAVSVYSMWRSRTDTISQQLEKTALTARALEDHLSQSFNIVERTLRFAIDERGVVAELSPLLRHAAYLRSLALLDKADSIAASSTSGNIDTQVARTDFLPHASEPVGVLRVGALRGGRDFYNSSLVNPESPTPAISFVPVSLDIQLNSSEWRTVVAAVNPDYFLNFYSQYISPELGIVQVLRYDGSLLLSTDETQKVGSINTVSKEILNRITTREAGQFEASGENGKAALIAYRASRTYPFVLVVELDKEQALANWQQEAGNTFKIIGAVLLAALALAGLYFVRFERLARKQELDQEQLRIAAIAFESQEGMIITDAMAVVLRVNQAFTTITGYSAGESVGKDMNFLKSGKHSPQFYAAIRSSVESTGAFAGEILNRHKDGTIHPHFLGITAVYGDDCKVSHYVGTLTDITARKSAEESLLTLSRAVEQSPVSIVITDPGGRIEYVNPRFETATGYLLSEIIGENPRIISSGEKSSTEYREMWTTLISGKTWKGEFHNRRKDGTLFWELASISPVYSDEGKLIHFVAVKEDITARKQADEKIRELNRDFVAFLENTSDFIYFKDKSSRFRFCSQTMAKITGHASWRDMIGKHDREVFPEETAKIYSEEELPIFHDGVPLLGRVDPYFDEAGNPGWVSTNKWPSIGDDGKVIGIFGISRDVTAAYKVQEELEQHRHHLEALVKQRTTALLATEARASHILESSADGLYGVDCKGMVTFINPAACLLLGYRPEETIGRSAHALFHHSKPDGSPFPIHECPGHDAVLRGHETRIDNEVYWHADGHAVPVMYAIHPIIQDGESSGAVISFVDMSEQRAAAQARERALVAAENLARVRSEFLANMSHEIRTPINGVLGYAEIGYRNYQNTEKARNAFEKILVSGNRLLGVINDVLDFSKVEAGKLHLERTTVALNGVTEEVIEVGNELAMAKHLDLRLERAPNLPQTCLGDPLRIGQILLNLLSNAVKFYRDGQRHAGSPYS</sequence>
<dbReference type="SUPFAM" id="SSF47384">
    <property type="entry name" value="Homodimeric domain of signal transducing histidine kinase"/>
    <property type="match status" value="1"/>
</dbReference>
<feature type="domain" description="PAC" evidence="10">
    <location>
        <begin position="516"/>
        <end position="568"/>
    </location>
</feature>
<dbReference type="GO" id="GO:0000155">
    <property type="term" value="F:phosphorelay sensor kinase activity"/>
    <property type="evidence" value="ECO:0007669"/>
    <property type="project" value="InterPro"/>
</dbReference>
<feature type="domain" description="PAC" evidence="10">
    <location>
        <begin position="394"/>
        <end position="446"/>
    </location>
</feature>
<evidence type="ECO:0000313" key="11">
    <source>
        <dbReference type="EMBL" id="MBK7415680.1"/>
    </source>
</evidence>
<dbReference type="InterPro" id="IPR005467">
    <property type="entry name" value="His_kinase_dom"/>
</dbReference>
<dbReference type="CDD" id="cd00130">
    <property type="entry name" value="PAS"/>
    <property type="match status" value="3"/>
</dbReference>
<dbReference type="Gene3D" id="3.30.565.10">
    <property type="entry name" value="Histidine kinase-like ATPase, C-terminal domain"/>
    <property type="match status" value="1"/>
</dbReference>
<gene>
    <name evidence="11" type="ORF">IPJ38_11765</name>
</gene>
<evidence type="ECO:0000256" key="1">
    <source>
        <dbReference type="ARBA" id="ARBA00000085"/>
    </source>
</evidence>
<evidence type="ECO:0000259" key="10">
    <source>
        <dbReference type="PROSITE" id="PS50113"/>
    </source>
</evidence>
<reference evidence="11 12" key="1">
    <citation type="submission" date="2020-10" db="EMBL/GenBank/DDBJ databases">
        <title>Connecting structure to function with the recovery of over 1000 high-quality activated sludge metagenome-assembled genomes encoding full-length rRNA genes using long-read sequencing.</title>
        <authorList>
            <person name="Singleton C.M."/>
            <person name="Petriglieri F."/>
            <person name="Kristensen J.M."/>
            <person name="Kirkegaard R.H."/>
            <person name="Michaelsen T.Y."/>
            <person name="Andersen M.H."/>
            <person name="Karst S.M."/>
            <person name="Dueholm M.S."/>
            <person name="Nielsen P.H."/>
            <person name="Albertsen M."/>
        </authorList>
    </citation>
    <scope>NUCLEOTIDE SEQUENCE [LARGE SCALE GENOMIC DNA]</scope>
    <source>
        <strain evidence="11">EsbW_18-Q3-R4-48_BATAC.463</strain>
    </source>
</reference>
<dbReference type="Proteomes" id="UP000739411">
    <property type="component" value="Unassembled WGS sequence"/>
</dbReference>
<feature type="domain" description="PAS" evidence="9">
    <location>
        <begin position="715"/>
        <end position="772"/>
    </location>
</feature>
<feature type="coiled-coil region" evidence="6">
    <location>
        <begin position="552"/>
        <end position="579"/>
    </location>
</feature>
<feature type="transmembrane region" description="Helical" evidence="7">
    <location>
        <begin position="288"/>
        <end position="307"/>
    </location>
</feature>
<dbReference type="SUPFAM" id="SSF55785">
    <property type="entry name" value="PYP-like sensor domain (PAS domain)"/>
    <property type="match status" value="4"/>
</dbReference>
<keyword evidence="4" id="KW-0808">Transferase</keyword>
<dbReference type="EC" id="2.7.13.3" evidence="2"/>
<feature type="domain" description="Histidine kinase" evidence="8">
    <location>
        <begin position="863"/>
        <end position="1001"/>
    </location>
</feature>
<dbReference type="Pfam" id="PF00512">
    <property type="entry name" value="HisKA"/>
    <property type="match status" value="1"/>
</dbReference>
<dbReference type="PROSITE" id="PS50112">
    <property type="entry name" value="PAS"/>
    <property type="match status" value="3"/>
</dbReference>
<dbReference type="PANTHER" id="PTHR43304">
    <property type="entry name" value="PHYTOCHROME-LIKE PROTEIN CPH1"/>
    <property type="match status" value="1"/>
</dbReference>
<dbReference type="InterPro" id="IPR000014">
    <property type="entry name" value="PAS"/>
</dbReference>
<dbReference type="PROSITE" id="PS50113">
    <property type="entry name" value="PAC"/>
    <property type="match status" value="3"/>
</dbReference>
<comment type="catalytic activity">
    <reaction evidence="1">
        <text>ATP + protein L-histidine = ADP + protein N-phospho-L-histidine.</text>
        <dbReference type="EC" id="2.7.13.3"/>
    </reaction>
</comment>
<dbReference type="InterPro" id="IPR003661">
    <property type="entry name" value="HisK_dim/P_dom"/>
</dbReference>
<dbReference type="CDD" id="cd12915">
    <property type="entry name" value="PDC2_DGC_like"/>
    <property type="match status" value="1"/>
</dbReference>
<dbReference type="AlphaFoldDB" id="A0A935KAC5"/>
<dbReference type="SMART" id="SM00091">
    <property type="entry name" value="PAS"/>
    <property type="match status" value="4"/>
</dbReference>
<feature type="domain" description="PAS" evidence="9">
    <location>
        <begin position="321"/>
        <end position="368"/>
    </location>
</feature>
<comment type="caution">
    <text evidence="11">The sequence shown here is derived from an EMBL/GenBank/DDBJ whole genome shotgun (WGS) entry which is preliminary data.</text>
</comment>
<dbReference type="CDD" id="cd00082">
    <property type="entry name" value="HisKA"/>
    <property type="match status" value="1"/>
</dbReference>
<keyword evidence="7" id="KW-0812">Transmembrane</keyword>
<dbReference type="SUPFAM" id="SSF55874">
    <property type="entry name" value="ATPase domain of HSP90 chaperone/DNA topoisomerase II/histidine kinase"/>
    <property type="match status" value="1"/>
</dbReference>
<proteinExistence type="predicted"/>
<dbReference type="SMART" id="SM00388">
    <property type="entry name" value="HisKA"/>
    <property type="match status" value="1"/>
</dbReference>
<keyword evidence="7" id="KW-1133">Transmembrane helix</keyword>
<keyword evidence="3" id="KW-0597">Phosphoprotein</keyword>
<dbReference type="InterPro" id="IPR035965">
    <property type="entry name" value="PAS-like_dom_sf"/>
</dbReference>
<accession>A0A935KAC5</accession>
<organism evidence="11 12">
    <name type="scientific">Candidatus Dechloromonas phosphorivorans</name>
    <dbReference type="NCBI Taxonomy" id="2899244"/>
    <lineage>
        <taxon>Bacteria</taxon>
        <taxon>Pseudomonadati</taxon>
        <taxon>Pseudomonadota</taxon>
        <taxon>Betaproteobacteria</taxon>
        <taxon>Rhodocyclales</taxon>
        <taxon>Azonexaceae</taxon>
        <taxon>Dechloromonas</taxon>
    </lineage>
</organism>
<dbReference type="InterPro" id="IPR013767">
    <property type="entry name" value="PAS_fold"/>
</dbReference>
<evidence type="ECO:0000256" key="6">
    <source>
        <dbReference type="SAM" id="Coils"/>
    </source>
</evidence>
<dbReference type="InterPro" id="IPR013656">
    <property type="entry name" value="PAS_4"/>
</dbReference>
<evidence type="ECO:0000256" key="3">
    <source>
        <dbReference type="ARBA" id="ARBA00022553"/>
    </source>
</evidence>
<evidence type="ECO:0000313" key="12">
    <source>
        <dbReference type="Proteomes" id="UP000739411"/>
    </source>
</evidence>
<dbReference type="InterPro" id="IPR001610">
    <property type="entry name" value="PAC"/>
</dbReference>
<dbReference type="Pfam" id="PF13426">
    <property type="entry name" value="PAS_9"/>
    <property type="match status" value="2"/>
</dbReference>
<feature type="domain" description="PAC" evidence="10">
    <location>
        <begin position="641"/>
        <end position="696"/>
    </location>
</feature>
<dbReference type="Gene3D" id="1.10.287.130">
    <property type="match status" value="1"/>
</dbReference>
<dbReference type="InterPro" id="IPR036097">
    <property type="entry name" value="HisK_dim/P_sf"/>
</dbReference>
<name>A0A935KAC5_9RHOO</name>
<evidence type="ECO:0000256" key="5">
    <source>
        <dbReference type="ARBA" id="ARBA00022777"/>
    </source>
</evidence>
<dbReference type="InterPro" id="IPR000700">
    <property type="entry name" value="PAS-assoc_C"/>
</dbReference>
<keyword evidence="7" id="KW-0472">Membrane</keyword>
<evidence type="ECO:0000259" key="9">
    <source>
        <dbReference type="PROSITE" id="PS50112"/>
    </source>
</evidence>
<dbReference type="SMART" id="SM00086">
    <property type="entry name" value="PAC"/>
    <property type="match status" value="3"/>
</dbReference>
<dbReference type="Gene3D" id="3.30.450.20">
    <property type="entry name" value="PAS domain"/>
    <property type="match status" value="5"/>
</dbReference>
<dbReference type="PROSITE" id="PS50109">
    <property type="entry name" value="HIS_KIN"/>
    <property type="match status" value="1"/>
</dbReference>
<dbReference type="PANTHER" id="PTHR43304:SF1">
    <property type="entry name" value="PAC DOMAIN-CONTAINING PROTEIN"/>
    <property type="match status" value="1"/>
</dbReference>
<evidence type="ECO:0000259" key="8">
    <source>
        <dbReference type="PROSITE" id="PS50109"/>
    </source>
</evidence>
<evidence type="ECO:0000256" key="2">
    <source>
        <dbReference type="ARBA" id="ARBA00012438"/>
    </source>
</evidence>
<dbReference type="Pfam" id="PF08448">
    <property type="entry name" value="PAS_4"/>
    <property type="match status" value="1"/>
</dbReference>
<evidence type="ECO:0000256" key="7">
    <source>
        <dbReference type="SAM" id="Phobius"/>
    </source>
</evidence>
<dbReference type="InterPro" id="IPR036890">
    <property type="entry name" value="HATPase_C_sf"/>
</dbReference>
<dbReference type="Pfam" id="PF00989">
    <property type="entry name" value="PAS"/>
    <property type="match status" value="1"/>
</dbReference>